<dbReference type="AlphaFoldDB" id="A0A6A5F154"/>
<accession>A0A6A5F154</accession>
<evidence type="ECO:0000313" key="1">
    <source>
        <dbReference type="EMBL" id="KAF1380702.1"/>
    </source>
</evidence>
<comment type="caution">
    <text evidence="1">The sequence shown here is derived from an EMBL/GenBank/DDBJ whole genome shotgun (WGS) entry which is preliminary data.</text>
</comment>
<name>A0A6A5F154_PERFL</name>
<sequence>MMMKSSTCLFKHVLRSWKVLTFFIALLKDPRQKRLTSYNSTYLMLYLAQKLLIDTKPDTNIKDKVLISKSTINCGVCLHVCLHVCLCVCAPTCASAYVCLF</sequence>
<keyword evidence="2" id="KW-1185">Reference proteome</keyword>
<evidence type="ECO:0000313" key="2">
    <source>
        <dbReference type="Proteomes" id="UP000465112"/>
    </source>
</evidence>
<reference evidence="1 2" key="1">
    <citation type="submission" date="2019-06" db="EMBL/GenBank/DDBJ databases">
        <title>A chromosome-scale genome assembly of the European perch, Perca fluviatilis.</title>
        <authorList>
            <person name="Roques C."/>
            <person name="Zahm M."/>
            <person name="Cabau C."/>
            <person name="Klopp C."/>
            <person name="Bouchez O."/>
            <person name="Donnadieu C."/>
            <person name="Kuhl H."/>
            <person name="Gislard M."/>
            <person name="Guendouz S."/>
            <person name="Journot L."/>
            <person name="Haffray P."/>
            <person name="Bestin A."/>
            <person name="Morvezen R."/>
            <person name="Feron R."/>
            <person name="Wen M."/>
            <person name="Jouanno E."/>
            <person name="Herpin A."/>
            <person name="Schartl M."/>
            <person name="Postlethwait J."/>
            <person name="Schaerlinger B."/>
            <person name="Chardard D."/>
            <person name="Lecocq T."/>
            <person name="Poncet C."/>
            <person name="Jaffrelo L."/>
            <person name="Lampietro C."/>
            <person name="Guiguen Y."/>
        </authorList>
    </citation>
    <scope>NUCLEOTIDE SEQUENCE [LARGE SCALE GENOMIC DNA]</scope>
    <source>
        <tissue evidence="1">Blood</tissue>
    </source>
</reference>
<organism evidence="1 2">
    <name type="scientific">Perca fluviatilis</name>
    <name type="common">European perch</name>
    <dbReference type="NCBI Taxonomy" id="8168"/>
    <lineage>
        <taxon>Eukaryota</taxon>
        <taxon>Metazoa</taxon>
        <taxon>Chordata</taxon>
        <taxon>Craniata</taxon>
        <taxon>Vertebrata</taxon>
        <taxon>Euteleostomi</taxon>
        <taxon>Actinopterygii</taxon>
        <taxon>Neopterygii</taxon>
        <taxon>Teleostei</taxon>
        <taxon>Neoteleostei</taxon>
        <taxon>Acanthomorphata</taxon>
        <taxon>Eupercaria</taxon>
        <taxon>Perciformes</taxon>
        <taxon>Percoidei</taxon>
        <taxon>Percidae</taxon>
        <taxon>Percinae</taxon>
        <taxon>Perca</taxon>
    </lineage>
</organism>
<dbReference type="EMBL" id="VHII01000014">
    <property type="protein sequence ID" value="KAF1380702.1"/>
    <property type="molecule type" value="Genomic_DNA"/>
</dbReference>
<gene>
    <name evidence="1" type="ORF">PFLUV_G00166610</name>
</gene>
<protein>
    <submittedName>
        <fullName evidence="1">Uncharacterized protein</fullName>
    </submittedName>
</protein>
<dbReference type="Proteomes" id="UP000465112">
    <property type="component" value="Chromosome 14"/>
</dbReference>
<proteinExistence type="predicted"/>